<dbReference type="PROSITE" id="PS00211">
    <property type="entry name" value="ABC_TRANSPORTER_1"/>
    <property type="match status" value="1"/>
</dbReference>
<dbReference type="Pfam" id="PF00005">
    <property type="entry name" value="ABC_tran"/>
    <property type="match status" value="1"/>
</dbReference>
<dbReference type="InterPro" id="IPR017871">
    <property type="entry name" value="ABC_transporter-like_CS"/>
</dbReference>
<dbReference type="InterPro" id="IPR027417">
    <property type="entry name" value="P-loop_NTPase"/>
</dbReference>
<dbReference type="InterPro" id="IPR003439">
    <property type="entry name" value="ABC_transporter-like_ATP-bd"/>
</dbReference>
<dbReference type="InterPro" id="IPR012340">
    <property type="entry name" value="NA-bd_OB-fold"/>
</dbReference>
<proteinExistence type="predicted"/>
<dbReference type="GO" id="GO:0016887">
    <property type="term" value="F:ATP hydrolysis activity"/>
    <property type="evidence" value="ECO:0007669"/>
    <property type="project" value="InterPro"/>
</dbReference>
<protein>
    <submittedName>
        <fullName evidence="5">ABC transporter ATP-binding protein</fullName>
    </submittedName>
</protein>
<dbReference type="SUPFAM" id="SSF50331">
    <property type="entry name" value="MOP-like"/>
    <property type="match status" value="1"/>
</dbReference>
<keyword evidence="1" id="KW-0813">Transport</keyword>
<dbReference type="PROSITE" id="PS50893">
    <property type="entry name" value="ABC_TRANSPORTER_2"/>
    <property type="match status" value="1"/>
</dbReference>
<dbReference type="SUPFAM" id="SSF52540">
    <property type="entry name" value="P-loop containing nucleoside triphosphate hydrolases"/>
    <property type="match status" value="1"/>
</dbReference>
<dbReference type="InterPro" id="IPR008995">
    <property type="entry name" value="Mo/tungstate-bd_C_term_dom"/>
</dbReference>
<dbReference type="Gene3D" id="2.40.50.140">
    <property type="entry name" value="Nucleic acid-binding proteins"/>
    <property type="match status" value="1"/>
</dbReference>
<reference evidence="5 6" key="1">
    <citation type="submission" date="2019-02" db="EMBL/GenBank/DDBJ databases">
        <title>Kribbella capetownensis sp. nov. and Kribbella speibonae sp. nov., isolated from soil.</title>
        <authorList>
            <person name="Curtis S.M."/>
            <person name="Norton I."/>
            <person name="Everest G.J."/>
            <person name="Meyers P.R."/>
        </authorList>
    </citation>
    <scope>NUCLEOTIDE SEQUENCE [LARGE SCALE GENOMIC DNA]</scope>
    <source>
        <strain evidence="5 6">YM53</strain>
    </source>
</reference>
<keyword evidence="6" id="KW-1185">Reference proteome</keyword>
<keyword evidence="2" id="KW-0547">Nucleotide-binding</keyword>
<dbReference type="AlphaFoldDB" id="A0A4R0JWE2"/>
<evidence type="ECO:0000313" key="6">
    <source>
        <dbReference type="Proteomes" id="UP000293342"/>
    </source>
</evidence>
<sequence length="362" mass="39266">MSGFGQLRLEGVGRRFGTADALAGLDLTIERGEFIALLGPSGCGKSTALNCLAGLLPLTAGSIWQDEQRIDTLPPEKRGFGMVFQNYALFPHLTVRDNIAFGLRMRRLPKDEVRRRTTAAIEMVRLEEHASKLPGQLSGGQQQRVAIARATVLEPSLVLMDEPLSNLDAKLRLEMRTEIRRLHQSLGLTTVYVTHDQEEALSMADRLVVMREGRVQQIGTPEEVHTTPTTWHVADFMGYRNLLPLAAQSVAGEVVTVPLGGTTIDGVAQGTVAAGEDVVVAVRPEDVKLGNEGLKGLVEVVEYQGRELAVEVVLEDGTRLHARTERKVQAGESVSVAIDPTRLLVYASDRPAAELVTAGLAV</sequence>
<dbReference type="GO" id="GO:0043190">
    <property type="term" value="C:ATP-binding cassette (ABC) transporter complex"/>
    <property type="evidence" value="ECO:0007669"/>
    <property type="project" value="InterPro"/>
</dbReference>
<dbReference type="SMART" id="SM00382">
    <property type="entry name" value="AAA"/>
    <property type="match status" value="1"/>
</dbReference>
<dbReference type="RefSeq" id="WP_131514038.1">
    <property type="nucleotide sequence ID" value="NZ_SJKD01000002.1"/>
</dbReference>
<dbReference type="Pfam" id="PF08402">
    <property type="entry name" value="TOBE_2"/>
    <property type="match status" value="1"/>
</dbReference>
<dbReference type="InterPro" id="IPR003593">
    <property type="entry name" value="AAA+_ATPase"/>
</dbReference>
<evidence type="ECO:0000259" key="4">
    <source>
        <dbReference type="PROSITE" id="PS50893"/>
    </source>
</evidence>
<dbReference type="GO" id="GO:0005524">
    <property type="term" value="F:ATP binding"/>
    <property type="evidence" value="ECO:0007669"/>
    <property type="project" value="UniProtKB-KW"/>
</dbReference>
<evidence type="ECO:0000313" key="5">
    <source>
        <dbReference type="EMBL" id="TCC51359.1"/>
    </source>
</evidence>
<evidence type="ECO:0000256" key="3">
    <source>
        <dbReference type="ARBA" id="ARBA00022840"/>
    </source>
</evidence>
<dbReference type="FunFam" id="3.40.50.300:FF:000042">
    <property type="entry name" value="Maltose/maltodextrin ABC transporter, ATP-binding protein"/>
    <property type="match status" value="1"/>
</dbReference>
<dbReference type="GO" id="GO:0140359">
    <property type="term" value="F:ABC-type transporter activity"/>
    <property type="evidence" value="ECO:0007669"/>
    <property type="project" value="UniProtKB-ARBA"/>
</dbReference>
<dbReference type="OrthoDB" id="3180400at2"/>
<dbReference type="InterPro" id="IPR013611">
    <property type="entry name" value="Transp-assoc_OB_typ2"/>
</dbReference>
<dbReference type="PANTHER" id="PTHR42781">
    <property type="entry name" value="SPERMIDINE/PUTRESCINE IMPORT ATP-BINDING PROTEIN POTA"/>
    <property type="match status" value="1"/>
</dbReference>
<dbReference type="Proteomes" id="UP000293342">
    <property type="component" value="Unassembled WGS sequence"/>
</dbReference>
<keyword evidence="3 5" id="KW-0067">ATP-binding</keyword>
<evidence type="ECO:0000256" key="2">
    <source>
        <dbReference type="ARBA" id="ARBA00022741"/>
    </source>
</evidence>
<name>A0A4R0JWE2_9ACTN</name>
<dbReference type="Gene3D" id="2.40.50.100">
    <property type="match status" value="1"/>
</dbReference>
<dbReference type="PANTHER" id="PTHR42781:SF4">
    <property type="entry name" value="SPERMIDINE_PUTRESCINE IMPORT ATP-BINDING PROTEIN POTA"/>
    <property type="match status" value="1"/>
</dbReference>
<dbReference type="EMBL" id="SJKD01000002">
    <property type="protein sequence ID" value="TCC51359.1"/>
    <property type="molecule type" value="Genomic_DNA"/>
</dbReference>
<dbReference type="Gene3D" id="3.40.50.300">
    <property type="entry name" value="P-loop containing nucleotide triphosphate hydrolases"/>
    <property type="match status" value="1"/>
</dbReference>
<organism evidence="5 6">
    <name type="scientific">Kribbella capetownensis</name>
    <dbReference type="NCBI Taxonomy" id="1572659"/>
    <lineage>
        <taxon>Bacteria</taxon>
        <taxon>Bacillati</taxon>
        <taxon>Actinomycetota</taxon>
        <taxon>Actinomycetes</taxon>
        <taxon>Propionibacteriales</taxon>
        <taxon>Kribbellaceae</taxon>
        <taxon>Kribbella</taxon>
    </lineage>
</organism>
<evidence type="ECO:0000256" key="1">
    <source>
        <dbReference type="ARBA" id="ARBA00022448"/>
    </source>
</evidence>
<accession>A0A4R0JWE2</accession>
<feature type="domain" description="ABC transporter" evidence="4">
    <location>
        <begin position="7"/>
        <end position="237"/>
    </location>
</feature>
<comment type="caution">
    <text evidence="5">The sequence shown here is derived from an EMBL/GenBank/DDBJ whole genome shotgun (WGS) entry which is preliminary data.</text>
</comment>
<gene>
    <name evidence="5" type="ORF">E0H75_14700</name>
</gene>
<dbReference type="InterPro" id="IPR050093">
    <property type="entry name" value="ABC_SmlMolc_Importer"/>
</dbReference>